<gene>
    <name evidence="1" type="ORF">METZ01_LOCUS258701</name>
</gene>
<protein>
    <recommendedName>
        <fullName evidence="2">Adenylyl-sulfate kinase</fullName>
    </recommendedName>
</protein>
<proteinExistence type="predicted"/>
<evidence type="ECO:0000313" key="1">
    <source>
        <dbReference type="EMBL" id="SVC05847.1"/>
    </source>
</evidence>
<dbReference type="SUPFAM" id="SSF52540">
    <property type="entry name" value="P-loop containing nucleoside triphosphate hydrolases"/>
    <property type="match status" value="1"/>
</dbReference>
<dbReference type="Gene3D" id="3.40.50.300">
    <property type="entry name" value="P-loop containing nucleotide triphosphate hydrolases"/>
    <property type="match status" value="1"/>
</dbReference>
<name>A0A382J355_9ZZZZ</name>
<dbReference type="AlphaFoldDB" id="A0A382J355"/>
<dbReference type="InterPro" id="IPR027417">
    <property type="entry name" value="P-loop_NTPase"/>
</dbReference>
<dbReference type="EMBL" id="UINC01071150">
    <property type="protein sequence ID" value="SVC05847.1"/>
    <property type="molecule type" value="Genomic_DNA"/>
</dbReference>
<reference evidence="1" key="1">
    <citation type="submission" date="2018-05" db="EMBL/GenBank/DDBJ databases">
        <authorList>
            <person name="Lanie J.A."/>
            <person name="Ng W.-L."/>
            <person name="Kazmierczak K.M."/>
            <person name="Andrzejewski T.M."/>
            <person name="Davidsen T.M."/>
            <person name="Wayne K.J."/>
            <person name="Tettelin H."/>
            <person name="Glass J.I."/>
            <person name="Rusch D."/>
            <person name="Podicherti R."/>
            <person name="Tsui H.-C.T."/>
            <person name="Winkler M.E."/>
        </authorList>
    </citation>
    <scope>NUCLEOTIDE SEQUENCE</scope>
</reference>
<organism evidence="1">
    <name type="scientific">marine metagenome</name>
    <dbReference type="NCBI Taxonomy" id="408172"/>
    <lineage>
        <taxon>unclassified sequences</taxon>
        <taxon>metagenomes</taxon>
        <taxon>ecological metagenomes</taxon>
    </lineage>
</organism>
<accession>A0A382J355</accession>
<sequence length="164" mass="18930">MKILVCGLPGSGKTWLSERLVKHINNCAWYNADFVRKYANDWDFEPEGRMRQANRMKTFADFEKGNGRWVVCDFVAPTEKSRNAFDADFLIWIDTIKKGRVVSAKLNQLNEINNLPFDADSLSTSKKFDDTTKMFEKPTNADEHINSFLSDEEIKQLAEKIKNV</sequence>
<dbReference type="Pfam" id="PF13238">
    <property type="entry name" value="AAA_18"/>
    <property type="match status" value="1"/>
</dbReference>
<evidence type="ECO:0008006" key="2">
    <source>
        <dbReference type="Google" id="ProtNLM"/>
    </source>
</evidence>